<feature type="transmembrane region" description="Helical" evidence="12">
    <location>
        <begin position="62"/>
        <end position="81"/>
    </location>
</feature>
<evidence type="ECO:0000256" key="12">
    <source>
        <dbReference type="SAM" id="Phobius"/>
    </source>
</evidence>
<dbReference type="RefSeq" id="XP_028038385.1">
    <property type="nucleotide sequence ID" value="XM_028182584.1"/>
</dbReference>
<dbReference type="PANTHER" id="PTHR15422">
    <property type="entry name" value="OS05G0565100 PROTEIN"/>
    <property type="match status" value="1"/>
</dbReference>
<evidence type="ECO:0000256" key="5">
    <source>
        <dbReference type="ARBA" id="ARBA00022692"/>
    </source>
</evidence>
<evidence type="ECO:0000256" key="10">
    <source>
        <dbReference type="ARBA" id="ARBA00023136"/>
    </source>
</evidence>
<dbReference type="GO" id="GO:0016020">
    <property type="term" value="C:membrane"/>
    <property type="evidence" value="ECO:0007669"/>
    <property type="project" value="UniProtKB-SubCell"/>
</dbReference>
<protein>
    <recommendedName>
        <fullName evidence="11">ascorbate ferrireductase (transmembrane)</fullName>
        <ecNumber evidence="11">7.2.1.3</ecNumber>
    </recommendedName>
</protein>
<dbReference type="GO" id="GO:0140571">
    <property type="term" value="F:transmembrane ascorbate ferrireductase activity"/>
    <property type="evidence" value="ECO:0007669"/>
    <property type="project" value="UniProtKB-EC"/>
</dbReference>
<dbReference type="SMART" id="SM00665">
    <property type="entry name" value="B561"/>
    <property type="match status" value="1"/>
</dbReference>
<dbReference type="KEGG" id="bman:114249106"/>
<dbReference type="AlphaFoldDB" id="A0A6J2K8T8"/>
<evidence type="ECO:0000256" key="11">
    <source>
        <dbReference type="ARBA" id="ARBA00024225"/>
    </source>
</evidence>
<dbReference type="GeneID" id="114249106"/>
<dbReference type="Pfam" id="PF03188">
    <property type="entry name" value="Cytochrom_B561"/>
    <property type="match status" value="1"/>
</dbReference>
<dbReference type="Gene3D" id="1.20.120.1770">
    <property type="match status" value="1"/>
</dbReference>
<evidence type="ECO:0000313" key="15">
    <source>
        <dbReference type="RefSeq" id="XP_028038385.1"/>
    </source>
</evidence>
<evidence type="ECO:0000256" key="7">
    <source>
        <dbReference type="ARBA" id="ARBA00022982"/>
    </source>
</evidence>
<evidence type="ECO:0000256" key="4">
    <source>
        <dbReference type="ARBA" id="ARBA00022617"/>
    </source>
</evidence>
<evidence type="ECO:0000256" key="8">
    <source>
        <dbReference type="ARBA" id="ARBA00022989"/>
    </source>
</evidence>
<dbReference type="InterPro" id="IPR006593">
    <property type="entry name" value="Cyt_b561/ferric_Rdtase_TM"/>
</dbReference>
<name>A0A6J2K8T8_BOMMA</name>
<keyword evidence="9" id="KW-0408">Iron</keyword>
<feature type="domain" description="Cytochrome b561" evidence="13">
    <location>
        <begin position="26"/>
        <end position="226"/>
    </location>
</feature>
<keyword evidence="3" id="KW-0813">Transport</keyword>
<accession>A0A6J2K8T8</accession>
<dbReference type="GO" id="GO:0046872">
    <property type="term" value="F:metal ion binding"/>
    <property type="evidence" value="ECO:0007669"/>
    <property type="project" value="UniProtKB-KW"/>
</dbReference>
<feature type="transmembrane region" description="Helical" evidence="12">
    <location>
        <begin position="202"/>
        <end position="227"/>
    </location>
</feature>
<organism evidence="14 15">
    <name type="scientific">Bombyx mandarina</name>
    <name type="common">Wild silk moth</name>
    <name type="synonym">Wild silkworm</name>
    <dbReference type="NCBI Taxonomy" id="7092"/>
    <lineage>
        <taxon>Eukaryota</taxon>
        <taxon>Metazoa</taxon>
        <taxon>Ecdysozoa</taxon>
        <taxon>Arthropoda</taxon>
        <taxon>Hexapoda</taxon>
        <taxon>Insecta</taxon>
        <taxon>Pterygota</taxon>
        <taxon>Neoptera</taxon>
        <taxon>Endopterygota</taxon>
        <taxon>Lepidoptera</taxon>
        <taxon>Glossata</taxon>
        <taxon>Ditrysia</taxon>
        <taxon>Bombycoidea</taxon>
        <taxon>Bombycidae</taxon>
        <taxon>Bombycinae</taxon>
        <taxon>Bombyx</taxon>
    </lineage>
</organism>
<keyword evidence="14" id="KW-1185">Reference proteome</keyword>
<evidence type="ECO:0000256" key="6">
    <source>
        <dbReference type="ARBA" id="ARBA00022723"/>
    </source>
</evidence>
<evidence type="ECO:0000256" key="9">
    <source>
        <dbReference type="ARBA" id="ARBA00023004"/>
    </source>
</evidence>
<feature type="transmembrane region" description="Helical" evidence="12">
    <location>
        <begin position="30"/>
        <end position="50"/>
    </location>
</feature>
<keyword evidence="4" id="KW-0349">Heme</keyword>
<evidence type="ECO:0000256" key="3">
    <source>
        <dbReference type="ARBA" id="ARBA00022448"/>
    </source>
</evidence>
<feature type="transmembrane region" description="Helical" evidence="12">
    <location>
        <begin position="132"/>
        <end position="155"/>
    </location>
</feature>
<dbReference type="GO" id="GO:0140575">
    <property type="term" value="F:transmembrane monodehydroascorbate reductase activity"/>
    <property type="evidence" value="ECO:0007669"/>
    <property type="project" value="InterPro"/>
</dbReference>
<keyword evidence="7" id="KW-0249">Electron transport</keyword>
<keyword evidence="5 12" id="KW-0812">Transmembrane</keyword>
<evidence type="ECO:0000259" key="13">
    <source>
        <dbReference type="PROSITE" id="PS50939"/>
    </source>
</evidence>
<dbReference type="PROSITE" id="PS50939">
    <property type="entry name" value="CYTOCHROME_B561"/>
    <property type="match status" value="1"/>
</dbReference>
<dbReference type="OrthoDB" id="432881at2759"/>
<keyword evidence="8 12" id="KW-1133">Transmembrane helix</keyword>
<dbReference type="Proteomes" id="UP000504629">
    <property type="component" value="Unplaced"/>
</dbReference>
<dbReference type="InterPro" id="IPR045150">
    <property type="entry name" value="CYB561D1/2"/>
</dbReference>
<keyword evidence="10 12" id="KW-0472">Membrane</keyword>
<evidence type="ECO:0000313" key="14">
    <source>
        <dbReference type="Proteomes" id="UP000504629"/>
    </source>
</evidence>
<evidence type="ECO:0000256" key="1">
    <source>
        <dbReference type="ARBA" id="ARBA00001970"/>
    </source>
</evidence>
<dbReference type="PANTHER" id="PTHR15422:SF43">
    <property type="entry name" value="ASCORBATE FERRIREDUCTASE (TRANSMEMBRANE)"/>
    <property type="match status" value="1"/>
</dbReference>
<dbReference type="EC" id="7.2.1.3" evidence="11"/>
<reference evidence="15" key="1">
    <citation type="submission" date="2025-08" db="UniProtKB">
        <authorList>
            <consortium name="RefSeq"/>
        </authorList>
    </citation>
    <scope>IDENTIFICATION</scope>
    <source>
        <tissue evidence="15">Silk gland</tissue>
    </source>
</reference>
<keyword evidence="6" id="KW-0479">Metal-binding</keyword>
<sequence length="235" mass="25822">MSPKVSERSASPPVTVHDDNYKIKIFHSTFNLITHILIGVVVGISVIFSFRNGTPLGATPLHIVLCVVGYQLLMAEAILSLSPHNGWSSNLKLVDKRRAHWILQTLGSGLAIVGSFIKIIDKSTHLNTLHGKFAIAALVLTTVSLINGLGSLWAFELRRYIPINVSKLIHIGIGIFVLPTSSIALCYGFDKSMFKSWISDEVAFTLIGCTSAFTVIISFNSFTTFLVKLWKCFKS</sequence>
<proteinExistence type="predicted"/>
<gene>
    <name evidence="15" type="primary">LOC114249106</name>
</gene>
<feature type="transmembrane region" description="Helical" evidence="12">
    <location>
        <begin position="167"/>
        <end position="190"/>
    </location>
</feature>
<comment type="cofactor">
    <cofactor evidence="1">
        <name>heme b</name>
        <dbReference type="ChEBI" id="CHEBI:60344"/>
    </cofactor>
</comment>
<comment type="subcellular location">
    <subcellularLocation>
        <location evidence="2">Membrane</location>
        <topology evidence="2">Multi-pass membrane protein</topology>
    </subcellularLocation>
</comment>
<feature type="transmembrane region" description="Helical" evidence="12">
    <location>
        <begin position="101"/>
        <end position="120"/>
    </location>
</feature>
<evidence type="ECO:0000256" key="2">
    <source>
        <dbReference type="ARBA" id="ARBA00004141"/>
    </source>
</evidence>